<keyword evidence="6" id="KW-0830">Ubiquinone</keyword>
<dbReference type="EC" id="2.1.1.163" evidence="5"/>
<comment type="caution">
    <text evidence="5">Lacks conserved residue(s) required for the propagation of feature annotation.</text>
</comment>
<dbReference type="UniPathway" id="UPA00079">
    <property type="reaction ID" value="UER00169"/>
</dbReference>
<dbReference type="CDD" id="cd02440">
    <property type="entry name" value="AdoMet_MTases"/>
    <property type="match status" value="1"/>
</dbReference>
<dbReference type="HAMAP" id="MF_01813">
    <property type="entry name" value="MenG_UbiE_methyltr"/>
    <property type="match status" value="1"/>
</dbReference>
<proteinExistence type="inferred from homology"/>
<dbReference type="InterPro" id="IPR029063">
    <property type="entry name" value="SAM-dependent_MTases_sf"/>
</dbReference>
<dbReference type="Proteomes" id="UP000009374">
    <property type="component" value="Unassembled WGS sequence"/>
</dbReference>
<dbReference type="GO" id="GO:0008425">
    <property type="term" value="F:2-methoxy-6-polyprenyl-1,4-benzoquinol methyltransferase activity"/>
    <property type="evidence" value="ECO:0007669"/>
    <property type="project" value="TreeGrafter"/>
</dbReference>
<organism evidence="6 7">
    <name type="scientific">Leptospirillum ferrodiazotrophum</name>
    <dbReference type="NCBI Taxonomy" id="412449"/>
    <lineage>
        <taxon>Bacteria</taxon>
        <taxon>Pseudomonadati</taxon>
        <taxon>Nitrospirota</taxon>
        <taxon>Nitrospiria</taxon>
        <taxon>Nitrospirales</taxon>
        <taxon>Nitrospiraceae</taxon>
        <taxon>Leptospirillum</taxon>
    </lineage>
</organism>
<evidence type="ECO:0000256" key="3">
    <source>
        <dbReference type="ARBA" id="ARBA00022679"/>
    </source>
</evidence>
<protein>
    <recommendedName>
        <fullName evidence="5">Demethylmenaquinone methyltransferase</fullName>
        <ecNumber evidence="5">2.1.1.163</ecNumber>
    </recommendedName>
</protein>
<comment type="function">
    <text evidence="5">Methyltransferase required for the conversion of demethylmenaquinol (DMKH2) to menaquinol (MKH2).</text>
</comment>
<feature type="binding site" evidence="5">
    <location>
        <position position="86"/>
    </location>
    <ligand>
        <name>S-adenosyl-L-methionine</name>
        <dbReference type="ChEBI" id="CHEBI:59789"/>
    </ligand>
</feature>
<keyword evidence="3 5" id="KW-0808">Transferase</keyword>
<dbReference type="AlphaFoldDB" id="C6HZ26"/>
<gene>
    <name evidence="5" type="primary">menG</name>
    <name evidence="6" type="ORF">UBAL3_94530004</name>
</gene>
<dbReference type="NCBIfam" id="TIGR01934">
    <property type="entry name" value="MenG_MenH_UbiE"/>
    <property type="match status" value="1"/>
</dbReference>
<feature type="binding site" evidence="5">
    <location>
        <begin position="122"/>
        <end position="123"/>
    </location>
    <ligand>
        <name>S-adenosyl-L-methionine</name>
        <dbReference type="ChEBI" id="CHEBI:59789"/>
    </ligand>
</feature>
<sequence length="250" mass="27595">MSEFTLPAKERKQEVVQSMFTSAANAYDLNNSVLSLGQHHRWKRLTIGLLDILPGHVVVDLCGGTADLSLLAAEKAAGTGLVMTVDLNLAMLRVGLSKARNRLIDGLKEKESRARPIMIQANAERIPLPDGSVDRLTVGFGLRNVTNLDTALSEIYRVLKPGGKFACLEFSHPVNALWDGLYRFYSFFILPKIGQWISRDSTGIYEYLPASIAKFPNQETFKKTIEKAGFSRVAYRNLSGGIVAIHTGEK</sequence>
<keyword evidence="1 5" id="KW-0474">Menaquinone biosynthesis</keyword>
<keyword evidence="7" id="KW-1185">Reference proteome</keyword>
<dbReference type="GO" id="GO:0009234">
    <property type="term" value="P:menaquinone biosynthetic process"/>
    <property type="evidence" value="ECO:0007669"/>
    <property type="project" value="UniProtKB-UniRule"/>
</dbReference>
<dbReference type="InterPro" id="IPR004033">
    <property type="entry name" value="UbiE/COQ5_MeTrFase"/>
</dbReference>
<reference evidence="6 7" key="1">
    <citation type="journal article" date="2009" name="Appl. Environ. Microbiol.">
        <title>Community genomic and proteomic analyses of chemoautotrophic iron-oxidizing "Leptospirillum rubarum" (Group II) and "Leptospirillum ferrodiazotrophum" (Group III) bacteria in acid mine drainage biofilms.</title>
        <authorList>
            <person name="Goltsman D.S."/>
            <person name="Denef V.J."/>
            <person name="Singer S.W."/>
            <person name="VerBerkmoes N.C."/>
            <person name="Lefsrud M."/>
            <person name="Mueller R.S."/>
            <person name="Dick G.J."/>
            <person name="Sun C.L."/>
            <person name="Wheeler K.E."/>
            <person name="Zemla A."/>
            <person name="Baker B.J."/>
            <person name="Hauser L."/>
            <person name="Land M."/>
            <person name="Shah M.B."/>
            <person name="Thelen M.P."/>
            <person name="Hettich R.L."/>
            <person name="Banfield J.F."/>
        </authorList>
    </citation>
    <scope>NUCLEOTIDE SEQUENCE [LARGE SCALE GENOMIC DNA]</scope>
</reference>
<dbReference type="InterPro" id="IPR023576">
    <property type="entry name" value="UbiE/COQ5_MeTrFase_CS"/>
</dbReference>
<dbReference type="PROSITE" id="PS01184">
    <property type="entry name" value="UBIE_2"/>
    <property type="match status" value="1"/>
</dbReference>
<dbReference type="PROSITE" id="PS51608">
    <property type="entry name" value="SAM_MT_UBIE"/>
    <property type="match status" value="1"/>
</dbReference>
<accession>C6HZ26</accession>
<dbReference type="EMBL" id="GG693880">
    <property type="protein sequence ID" value="EES52037.1"/>
    <property type="molecule type" value="Genomic_DNA"/>
</dbReference>
<dbReference type="GO" id="GO:0032259">
    <property type="term" value="P:methylation"/>
    <property type="evidence" value="ECO:0007669"/>
    <property type="project" value="UniProtKB-KW"/>
</dbReference>
<evidence type="ECO:0000313" key="7">
    <source>
        <dbReference type="Proteomes" id="UP000009374"/>
    </source>
</evidence>
<dbReference type="SUPFAM" id="SSF53335">
    <property type="entry name" value="S-adenosyl-L-methionine-dependent methyltransferases"/>
    <property type="match status" value="1"/>
</dbReference>
<evidence type="ECO:0000313" key="6">
    <source>
        <dbReference type="EMBL" id="EES52037.1"/>
    </source>
</evidence>
<comment type="pathway">
    <text evidence="5">Quinol/quinone metabolism; menaquinone biosynthesis; menaquinol from 1,4-dihydroxy-2-naphthoate: step 2/2.</text>
</comment>
<comment type="similarity">
    <text evidence="5">Belongs to the class I-like SAM-binding methyltransferase superfamily. MenG/UbiE family.</text>
</comment>
<comment type="catalytic activity">
    <reaction evidence="5">
        <text>a 2-demethylmenaquinol + S-adenosyl-L-methionine = a menaquinol + S-adenosyl-L-homocysteine + H(+)</text>
        <dbReference type="Rhea" id="RHEA:42640"/>
        <dbReference type="Rhea" id="RHEA-COMP:9539"/>
        <dbReference type="Rhea" id="RHEA-COMP:9563"/>
        <dbReference type="ChEBI" id="CHEBI:15378"/>
        <dbReference type="ChEBI" id="CHEBI:18151"/>
        <dbReference type="ChEBI" id="CHEBI:55437"/>
        <dbReference type="ChEBI" id="CHEBI:57856"/>
        <dbReference type="ChEBI" id="CHEBI:59789"/>
        <dbReference type="EC" id="2.1.1.163"/>
    </reaction>
</comment>
<dbReference type="PANTHER" id="PTHR43591:SF24">
    <property type="entry name" value="2-METHOXY-6-POLYPRENYL-1,4-BENZOQUINOL METHYLASE, MITOCHONDRIAL"/>
    <property type="match status" value="1"/>
</dbReference>
<dbReference type="GO" id="GO:0043770">
    <property type="term" value="F:demethylmenaquinone methyltransferase activity"/>
    <property type="evidence" value="ECO:0007669"/>
    <property type="project" value="UniProtKB-UniRule"/>
</dbReference>
<evidence type="ECO:0000256" key="4">
    <source>
        <dbReference type="ARBA" id="ARBA00022691"/>
    </source>
</evidence>
<keyword evidence="2 5" id="KW-0489">Methyltransferase</keyword>
<dbReference type="Gene3D" id="3.40.50.150">
    <property type="entry name" value="Vaccinia Virus protein VP39"/>
    <property type="match status" value="1"/>
</dbReference>
<evidence type="ECO:0000256" key="5">
    <source>
        <dbReference type="HAMAP-Rule" id="MF_01813"/>
    </source>
</evidence>
<dbReference type="Pfam" id="PF01209">
    <property type="entry name" value="Ubie_methyltran"/>
    <property type="match status" value="1"/>
</dbReference>
<dbReference type="PANTHER" id="PTHR43591">
    <property type="entry name" value="METHYLTRANSFERASE"/>
    <property type="match status" value="1"/>
</dbReference>
<feature type="binding site" evidence="5">
    <location>
        <position position="65"/>
    </location>
    <ligand>
        <name>S-adenosyl-L-methionine</name>
        <dbReference type="ChEBI" id="CHEBI:59789"/>
    </ligand>
</feature>
<evidence type="ECO:0000256" key="1">
    <source>
        <dbReference type="ARBA" id="ARBA00022428"/>
    </source>
</evidence>
<evidence type="ECO:0000256" key="2">
    <source>
        <dbReference type="ARBA" id="ARBA00022603"/>
    </source>
</evidence>
<keyword evidence="4 5" id="KW-0949">S-adenosyl-L-methionine</keyword>
<name>C6HZ26_9BACT</name>